<dbReference type="PANTHER" id="PTHR12802:SF155">
    <property type="entry name" value="DEUBIQUITINASE MYSM1"/>
    <property type="match status" value="1"/>
</dbReference>
<feature type="region of interest" description="Disordered" evidence="5">
    <location>
        <begin position="129"/>
        <end position="192"/>
    </location>
</feature>
<dbReference type="EMBL" id="GL376628">
    <property type="status" value="NOT_ANNOTATED_CDS"/>
    <property type="molecule type" value="Genomic_DNA"/>
</dbReference>
<evidence type="ECO:0000256" key="4">
    <source>
        <dbReference type="ARBA" id="ARBA00023242"/>
    </source>
</evidence>
<dbReference type="Proteomes" id="UP000019132">
    <property type="component" value="Unassembled WGS sequence"/>
</dbReference>
<feature type="domain" description="HTH myb-type" evidence="8">
    <location>
        <begin position="74"/>
        <end position="121"/>
    </location>
</feature>
<feature type="domain" description="Myb-like" evidence="6">
    <location>
        <begin position="74"/>
        <end position="117"/>
    </location>
</feature>
<reference evidence="10" key="2">
    <citation type="submission" date="2010-04" db="EMBL/GenBank/DDBJ databases">
        <authorList>
            <person name="Buell R."/>
            <person name="Hamilton J."/>
            <person name="Hostetler J."/>
        </authorList>
    </citation>
    <scope>NUCLEOTIDE SEQUENCE [LARGE SCALE GENOMIC DNA]</scope>
    <source>
        <strain evidence="10">DAOM:BR144</strain>
    </source>
</reference>
<dbReference type="InterPro" id="IPR017930">
    <property type="entry name" value="Myb_dom"/>
</dbReference>
<dbReference type="InterPro" id="IPR017884">
    <property type="entry name" value="SANT_dom"/>
</dbReference>
<evidence type="ECO:0000259" key="8">
    <source>
        <dbReference type="PROSITE" id="PS51294"/>
    </source>
</evidence>
<keyword evidence="4" id="KW-0539">Nucleus</keyword>
<dbReference type="PROSITE" id="PS51294">
    <property type="entry name" value="HTH_MYB"/>
    <property type="match status" value="1"/>
</dbReference>
<dbReference type="InterPro" id="IPR001005">
    <property type="entry name" value="SANT/Myb"/>
</dbReference>
<accession>K3WD01</accession>
<feature type="compositionally biased region" description="Polar residues" evidence="5">
    <location>
        <begin position="148"/>
        <end position="167"/>
    </location>
</feature>
<evidence type="ECO:0000256" key="2">
    <source>
        <dbReference type="ARBA" id="ARBA00023125"/>
    </source>
</evidence>
<dbReference type="CDD" id="cd00167">
    <property type="entry name" value="SANT"/>
    <property type="match status" value="1"/>
</dbReference>
<feature type="domain" description="SANT" evidence="7">
    <location>
        <begin position="69"/>
        <end position="108"/>
    </location>
</feature>
<evidence type="ECO:0000259" key="6">
    <source>
        <dbReference type="PROSITE" id="PS50090"/>
    </source>
</evidence>
<dbReference type="EnsemblProtists" id="PYU1_T002842">
    <property type="protein sequence ID" value="PYU1_T002842"/>
    <property type="gene ID" value="PYU1_G002839"/>
</dbReference>
<dbReference type="InParanoid" id="K3WD01"/>
<feature type="compositionally biased region" description="Low complexity" evidence="5">
    <location>
        <begin position="180"/>
        <end position="192"/>
    </location>
</feature>
<dbReference type="PANTHER" id="PTHR12802">
    <property type="entry name" value="SWI/SNF COMPLEX-RELATED"/>
    <property type="match status" value="1"/>
</dbReference>
<evidence type="ECO:0000259" key="7">
    <source>
        <dbReference type="PROSITE" id="PS51293"/>
    </source>
</evidence>
<evidence type="ECO:0000313" key="9">
    <source>
        <dbReference type="EnsemblProtists" id="PYU1_T002842"/>
    </source>
</evidence>
<dbReference type="AlphaFoldDB" id="K3WD01"/>
<evidence type="ECO:0000256" key="1">
    <source>
        <dbReference type="ARBA" id="ARBA00023015"/>
    </source>
</evidence>
<dbReference type="Gene3D" id="1.10.10.60">
    <property type="entry name" value="Homeodomain-like"/>
    <property type="match status" value="1"/>
</dbReference>
<dbReference type="InterPro" id="IPR006447">
    <property type="entry name" value="Myb_dom_plants"/>
</dbReference>
<dbReference type="HOGENOM" id="CLU_935321_0_0_1"/>
<dbReference type="PROSITE" id="PS50090">
    <property type="entry name" value="MYB_LIKE"/>
    <property type="match status" value="1"/>
</dbReference>
<name>K3WD01_GLOUD</name>
<dbReference type="eggNOG" id="KOG0724">
    <property type="taxonomic scope" value="Eukaryota"/>
</dbReference>
<keyword evidence="1" id="KW-0805">Transcription regulation</keyword>
<feature type="compositionally biased region" description="Basic residues" evidence="5">
    <location>
        <begin position="57"/>
        <end position="67"/>
    </location>
</feature>
<evidence type="ECO:0000256" key="5">
    <source>
        <dbReference type="SAM" id="MobiDB-lite"/>
    </source>
</evidence>
<dbReference type="NCBIfam" id="TIGR01557">
    <property type="entry name" value="myb_SHAQKYF"/>
    <property type="match status" value="1"/>
</dbReference>
<sequence length="319" mass="35199">MTISKRIHNQLFASKPAASTAESTLLDVPASPIAVDEVEKQLIRLPLTHSRTGASKRASRANKKPAVRHSGLGWTDEEHERFLQGLELFPTGPWKQVAAYVGTRTTRQTMTHAQKYRQKIERRQRGLMIPVRKPSSIASAVGARKASPTASKNSNQRQSDTPASPNEAQADAPVTTGQKSPSIFNTSSASSPSSAEQLVREIDFDLDFLDVNAKVHADSTWYQTAVIGHSEAMSIAMGDNEQELIPLSLDETVQCSFMTDVHDPIAAMFEDPSNCLASESWQQQRFAPNVPWRSTVSTTPASTEIIYDMLPPPPYEFYF</sequence>
<dbReference type="PROSITE" id="PS51293">
    <property type="entry name" value="SANT"/>
    <property type="match status" value="1"/>
</dbReference>
<evidence type="ECO:0000256" key="3">
    <source>
        <dbReference type="ARBA" id="ARBA00023163"/>
    </source>
</evidence>
<reference evidence="9" key="3">
    <citation type="submission" date="2015-02" db="UniProtKB">
        <authorList>
            <consortium name="EnsemblProtists"/>
        </authorList>
    </citation>
    <scope>IDENTIFICATION</scope>
    <source>
        <strain evidence="9">DAOM BR144</strain>
    </source>
</reference>
<keyword evidence="2" id="KW-0238">DNA-binding</keyword>
<organism evidence="9 10">
    <name type="scientific">Globisporangium ultimum (strain ATCC 200006 / CBS 805.95 / DAOM BR144)</name>
    <name type="common">Pythium ultimum</name>
    <dbReference type="NCBI Taxonomy" id="431595"/>
    <lineage>
        <taxon>Eukaryota</taxon>
        <taxon>Sar</taxon>
        <taxon>Stramenopiles</taxon>
        <taxon>Oomycota</taxon>
        <taxon>Peronosporomycetes</taxon>
        <taxon>Pythiales</taxon>
        <taxon>Pythiaceae</taxon>
        <taxon>Globisporangium</taxon>
    </lineage>
</organism>
<dbReference type="SMART" id="SM00717">
    <property type="entry name" value="SANT"/>
    <property type="match status" value="1"/>
</dbReference>
<dbReference type="GO" id="GO:0003677">
    <property type="term" value="F:DNA binding"/>
    <property type="evidence" value="ECO:0007669"/>
    <property type="project" value="UniProtKB-KW"/>
</dbReference>
<proteinExistence type="predicted"/>
<dbReference type="InterPro" id="IPR009057">
    <property type="entry name" value="Homeodomain-like_sf"/>
</dbReference>
<protein>
    <submittedName>
        <fullName evidence="9">Uncharacterized protein</fullName>
    </submittedName>
</protein>
<reference evidence="10" key="1">
    <citation type="journal article" date="2010" name="Genome Biol.">
        <title>Genome sequence of the necrotrophic plant pathogen Pythium ultimum reveals original pathogenicity mechanisms and effector repertoire.</title>
        <authorList>
            <person name="Levesque C.A."/>
            <person name="Brouwer H."/>
            <person name="Cano L."/>
            <person name="Hamilton J.P."/>
            <person name="Holt C."/>
            <person name="Huitema E."/>
            <person name="Raffaele S."/>
            <person name="Robideau G.P."/>
            <person name="Thines M."/>
            <person name="Win J."/>
            <person name="Zerillo M.M."/>
            <person name="Beakes G.W."/>
            <person name="Boore J.L."/>
            <person name="Busam D."/>
            <person name="Dumas B."/>
            <person name="Ferriera S."/>
            <person name="Fuerstenberg S.I."/>
            <person name="Gachon C.M."/>
            <person name="Gaulin E."/>
            <person name="Govers F."/>
            <person name="Grenville-Briggs L."/>
            <person name="Horner N."/>
            <person name="Hostetler J."/>
            <person name="Jiang R.H."/>
            <person name="Johnson J."/>
            <person name="Krajaejun T."/>
            <person name="Lin H."/>
            <person name="Meijer H.J."/>
            <person name="Moore B."/>
            <person name="Morris P."/>
            <person name="Phuntmart V."/>
            <person name="Puiu D."/>
            <person name="Shetty J."/>
            <person name="Stajich J.E."/>
            <person name="Tripathy S."/>
            <person name="Wawra S."/>
            <person name="van West P."/>
            <person name="Whitty B.R."/>
            <person name="Coutinho P.M."/>
            <person name="Henrissat B."/>
            <person name="Martin F."/>
            <person name="Thomas P.D."/>
            <person name="Tyler B.M."/>
            <person name="De Vries R.P."/>
            <person name="Kamoun S."/>
            <person name="Yandell M."/>
            <person name="Tisserat N."/>
            <person name="Buell C.R."/>
        </authorList>
    </citation>
    <scope>NUCLEOTIDE SEQUENCE</scope>
    <source>
        <strain evidence="10">DAOM:BR144</strain>
    </source>
</reference>
<dbReference type="Pfam" id="PF00249">
    <property type="entry name" value="Myb_DNA-binding"/>
    <property type="match status" value="1"/>
</dbReference>
<dbReference type="VEuPathDB" id="FungiDB:PYU1_G002839"/>
<dbReference type="STRING" id="431595.K3WD01"/>
<keyword evidence="10" id="KW-1185">Reference proteome</keyword>
<feature type="region of interest" description="Disordered" evidence="5">
    <location>
        <begin position="51"/>
        <end position="70"/>
    </location>
</feature>
<evidence type="ECO:0000313" key="10">
    <source>
        <dbReference type="Proteomes" id="UP000019132"/>
    </source>
</evidence>
<keyword evidence="3" id="KW-0804">Transcription</keyword>
<dbReference type="SUPFAM" id="SSF46689">
    <property type="entry name" value="Homeodomain-like"/>
    <property type="match status" value="1"/>
</dbReference>